<dbReference type="Proteomes" id="UP001629113">
    <property type="component" value="Unassembled WGS sequence"/>
</dbReference>
<dbReference type="GO" id="GO:0008168">
    <property type="term" value="F:methyltransferase activity"/>
    <property type="evidence" value="ECO:0007669"/>
    <property type="project" value="UniProtKB-KW"/>
</dbReference>
<sequence>MAANEDDPPGIEVDSDATKYDDDSGIGSDAESSTMSMRESVYQYIEENGRRYHAFNAGKYSMPNDTAEQERLDLQHQLFLLSMEGQLHLAPIKNGLHNVLDMGTGTGLWAIDFATEYPSANVIGTDLSPIQKPYVPPNCSFEVSDVEESWTYSKEFDYIHGRALVACFRDPSTVVRSAFEALAPGGYFEVQEFIMPLGCIDSTMDGTALQQWNANMCQAADVLGRPLTNGKNYARYLHEAGFVDVVEKHQYWPLNPWARGKKEKVLGMWTQQDMLDGLDGVSTALFVRGLNWTKEQVDVFLERVRKDVKNTDIHAYVDL</sequence>
<dbReference type="EMBL" id="JBFCZG010000002">
    <property type="protein sequence ID" value="KAL3425459.1"/>
    <property type="molecule type" value="Genomic_DNA"/>
</dbReference>
<accession>A0ABR4PQ11</accession>
<feature type="region of interest" description="Disordered" evidence="1">
    <location>
        <begin position="1"/>
        <end position="34"/>
    </location>
</feature>
<reference evidence="2 3" key="1">
    <citation type="submission" date="2024-06" db="EMBL/GenBank/DDBJ databases">
        <title>Complete genome of Phlyctema vagabunda strain 19-DSS-EL-015.</title>
        <authorList>
            <person name="Fiorenzani C."/>
        </authorList>
    </citation>
    <scope>NUCLEOTIDE SEQUENCE [LARGE SCALE GENOMIC DNA]</scope>
    <source>
        <strain evidence="2 3">19-DSS-EL-015</strain>
    </source>
</reference>
<dbReference type="Pfam" id="PF13489">
    <property type="entry name" value="Methyltransf_23"/>
    <property type="match status" value="1"/>
</dbReference>
<proteinExistence type="predicted"/>
<keyword evidence="2" id="KW-0808">Transferase</keyword>
<dbReference type="Gene3D" id="3.40.50.150">
    <property type="entry name" value="Vaccinia Virus protein VP39"/>
    <property type="match status" value="1"/>
</dbReference>
<evidence type="ECO:0000256" key="1">
    <source>
        <dbReference type="SAM" id="MobiDB-lite"/>
    </source>
</evidence>
<dbReference type="InterPro" id="IPR029063">
    <property type="entry name" value="SAM-dependent_MTases_sf"/>
</dbReference>
<organism evidence="2 3">
    <name type="scientific">Phlyctema vagabunda</name>
    <dbReference type="NCBI Taxonomy" id="108571"/>
    <lineage>
        <taxon>Eukaryota</taxon>
        <taxon>Fungi</taxon>
        <taxon>Dikarya</taxon>
        <taxon>Ascomycota</taxon>
        <taxon>Pezizomycotina</taxon>
        <taxon>Leotiomycetes</taxon>
        <taxon>Helotiales</taxon>
        <taxon>Dermateaceae</taxon>
        <taxon>Phlyctema</taxon>
    </lineage>
</organism>
<keyword evidence="3" id="KW-1185">Reference proteome</keyword>
<comment type="caution">
    <text evidence="2">The sequence shown here is derived from an EMBL/GenBank/DDBJ whole genome shotgun (WGS) entry which is preliminary data.</text>
</comment>
<evidence type="ECO:0000313" key="3">
    <source>
        <dbReference type="Proteomes" id="UP001629113"/>
    </source>
</evidence>
<dbReference type="PANTHER" id="PTHR43591:SF102">
    <property type="entry name" value="S-ADENOSYL-L-METHIONINE-DEPENDENT METHYLTRANSFERASE"/>
    <property type="match status" value="1"/>
</dbReference>
<gene>
    <name evidence="2" type="ORF">PVAG01_02250</name>
</gene>
<dbReference type="SUPFAM" id="SSF53335">
    <property type="entry name" value="S-adenosyl-L-methionine-dependent methyltransferases"/>
    <property type="match status" value="1"/>
</dbReference>
<protein>
    <submittedName>
        <fullName evidence="2">Methyltransferase domain-containing protein</fullName>
    </submittedName>
</protein>
<dbReference type="CDD" id="cd02440">
    <property type="entry name" value="AdoMet_MTases"/>
    <property type="match status" value="1"/>
</dbReference>
<feature type="compositionally biased region" description="Acidic residues" evidence="1">
    <location>
        <begin position="1"/>
        <end position="15"/>
    </location>
</feature>
<dbReference type="PANTHER" id="PTHR43591">
    <property type="entry name" value="METHYLTRANSFERASE"/>
    <property type="match status" value="1"/>
</dbReference>
<keyword evidence="2" id="KW-0489">Methyltransferase</keyword>
<dbReference type="GO" id="GO:0032259">
    <property type="term" value="P:methylation"/>
    <property type="evidence" value="ECO:0007669"/>
    <property type="project" value="UniProtKB-KW"/>
</dbReference>
<name>A0ABR4PQ11_9HELO</name>
<evidence type="ECO:0000313" key="2">
    <source>
        <dbReference type="EMBL" id="KAL3425459.1"/>
    </source>
</evidence>